<dbReference type="AlphaFoldDB" id="A0A923M6T1"/>
<name>A0A923M6T1_9BURK</name>
<evidence type="ECO:0008006" key="3">
    <source>
        <dbReference type="Google" id="ProtNLM"/>
    </source>
</evidence>
<dbReference type="EMBL" id="JACORU010000003">
    <property type="protein sequence ID" value="MBC5764836.1"/>
    <property type="molecule type" value="Genomic_DNA"/>
</dbReference>
<dbReference type="PROSITE" id="PS51257">
    <property type="entry name" value="PROKAR_LIPOPROTEIN"/>
    <property type="match status" value="1"/>
</dbReference>
<evidence type="ECO:0000313" key="1">
    <source>
        <dbReference type="EMBL" id="MBC5764836.1"/>
    </source>
</evidence>
<dbReference type="RefSeq" id="WP_187081306.1">
    <property type="nucleotide sequence ID" value="NZ_JACORU010000003.1"/>
</dbReference>
<protein>
    <recommendedName>
        <fullName evidence="3">BIG2 domain-containing protein</fullName>
    </recommendedName>
</protein>
<gene>
    <name evidence="1" type="ORF">H8R02_10270</name>
</gene>
<dbReference type="Proteomes" id="UP000596827">
    <property type="component" value="Unassembled WGS sequence"/>
</dbReference>
<organism evidence="1 2">
    <name type="scientific">Ramlibacter albus</name>
    <dbReference type="NCBI Taxonomy" id="2079448"/>
    <lineage>
        <taxon>Bacteria</taxon>
        <taxon>Pseudomonadati</taxon>
        <taxon>Pseudomonadota</taxon>
        <taxon>Betaproteobacteria</taxon>
        <taxon>Burkholderiales</taxon>
        <taxon>Comamonadaceae</taxon>
        <taxon>Ramlibacter</taxon>
    </lineage>
</organism>
<keyword evidence="2" id="KW-1185">Reference proteome</keyword>
<proteinExistence type="predicted"/>
<sequence length="474" mass="45447">MQESSMRHLSSLVLFFVTTFLAACGGGGGSSGATVGGQALFTTAPSALNIGIGSTQAYTVGGGQAPYTATSSNTAVVVPTLSGGTLTLAGASGGSATVTIRDAAGTNVATAVTVAAATPLAVAIPSGTILPIGTTGSQTYTVTGGVSPYNVVSSNPSVLSASVSGNKVTLTGLAAGSATIQITDSANASVTAGITVSASTGTALFTTAPSTLTVSRGTAPTYTIGGGTAPYTATSSNTGVLNVAVSGTTLTLTPVGNGSASIVVRDAAGGTTTIAATVASAPITLNPTAYTAFVGDVLYSVIQGGVGPYSAISGFPDVAEATIGTLSSTGVFTANPLGNIVRIRVKQAVGSGSIIVSDSTGSTANISLTASAATNAIALSPSTLSISEAYAGTIQLMLYGANGTTNIFSTHPGLIAATTPVTGSSSGTAVTLTKSAATVCGGDLAVTISAVDQNGAVGRSTITVVNSDNSVCPP</sequence>
<reference evidence="1" key="1">
    <citation type="submission" date="2020-08" db="EMBL/GenBank/DDBJ databases">
        <title>Ramlibacter sp. GTP1 16S ribosomal RNA gene genome sequencing and assembly.</title>
        <authorList>
            <person name="Kang M."/>
        </authorList>
    </citation>
    <scope>NUCLEOTIDE SEQUENCE</scope>
    <source>
        <strain evidence="1">GTP1</strain>
    </source>
</reference>
<evidence type="ECO:0000313" key="2">
    <source>
        <dbReference type="Proteomes" id="UP000596827"/>
    </source>
</evidence>
<accession>A0A923M6T1</accession>
<comment type="caution">
    <text evidence="1">The sequence shown here is derived from an EMBL/GenBank/DDBJ whole genome shotgun (WGS) entry which is preliminary data.</text>
</comment>